<comment type="caution">
    <text evidence="8">The sequence shown here is derived from an EMBL/GenBank/DDBJ whole genome shotgun (WGS) entry which is preliminary data.</text>
</comment>
<dbReference type="AlphaFoldDB" id="A0AAN8J5G4"/>
<feature type="domain" description="GST N-terminal" evidence="6">
    <location>
        <begin position="33"/>
        <end position="110"/>
    </location>
</feature>
<dbReference type="EMBL" id="JAZGQO010000014">
    <property type="protein sequence ID" value="KAK6170327.1"/>
    <property type="molecule type" value="Genomic_DNA"/>
</dbReference>
<dbReference type="EC" id="2.5.1.18" evidence="3"/>
<dbReference type="Gene3D" id="3.40.30.10">
    <property type="entry name" value="Glutaredoxin"/>
    <property type="match status" value="1"/>
</dbReference>
<dbReference type="FunFam" id="1.20.1050.10:FF:000020">
    <property type="entry name" value="Glutathione S-transferase P 1"/>
    <property type="match status" value="1"/>
</dbReference>
<evidence type="ECO:0000256" key="5">
    <source>
        <dbReference type="ARBA" id="ARBA00032759"/>
    </source>
</evidence>
<dbReference type="PANTHER" id="PTHR11571">
    <property type="entry name" value="GLUTATHIONE S-TRANSFERASE"/>
    <property type="match status" value="1"/>
</dbReference>
<comment type="subunit">
    <text evidence="2">Homodimer.</text>
</comment>
<dbReference type="GO" id="GO:0004364">
    <property type="term" value="F:glutathione transferase activity"/>
    <property type="evidence" value="ECO:0007669"/>
    <property type="project" value="UniProtKB-EC"/>
</dbReference>
<evidence type="ECO:0000313" key="9">
    <source>
        <dbReference type="Proteomes" id="UP001347796"/>
    </source>
</evidence>
<reference evidence="8 9" key="1">
    <citation type="submission" date="2024-01" db="EMBL/GenBank/DDBJ databases">
        <title>The genome of the rayed Mediterranean limpet Patella caerulea (Linnaeus, 1758).</title>
        <authorList>
            <person name="Anh-Thu Weber A."/>
            <person name="Halstead-Nussloch G."/>
        </authorList>
    </citation>
    <scope>NUCLEOTIDE SEQUENCE [LARGE SCALE GENOMIC DNA]</scope>
    <source>
        <strain evidence="8">AATW-2023a</strain>
        <tissue evidence="8">Whole specimen</tissue>
    </source>
</reference>
<evidence type="ECO:0000259" key="7">
    <source>
        <dbReference type="PROSITE" id="PS50405"/>
    </source>
</evidence>
<comment type="similarity">
    <text evidence="1">Belongs to the GST superfamily. Pi family.</text>
</comment>
<evidence type="ECO:0000313" key="8">
    <source>
        <dbReference type="EMBL" id="KAK6170327.1"/>
    </source>
</evidence>
<dbReference type="InterPro" id="IPR004045">
    <property type="entry name" value="Glutathione_S-Trfase_N"/>
</dbReference>
<name>A0AAN8J5G4_PATCE</name>
<proteinExistence type="inferred from homology"/>
<dbReference type="SUPFAM" id="SSF52833">
    <property type="entry name" value="Thioredoxin-like"/>
    <property type="match status" value="1"/>
</dbReference>
<evidence type="ECO:0000256" key="2">
    <source>
        <dbReference type="ARBA" id="ARBA00011738"/>
    </source>
</evidence>
<dbReference type="InterPro" id="IPR010987">
    <property type="entry name" value="Glutathione-S-Trfase_C-like"/>
</dbReference>
<accession>A0AAN8J5G4</accession>
<keyword evidence="9" id="KW-1185">Reference proteome</keyword>
<evidence type="ECO:0000256" key="3">
    <source>
        <dbReference type="ARBA" id="ARBA00012452"/>
    </source>
</evidence>
<dbReference type="InterPro" id="IPR036282">
    <property type="entry name" value="Glutathione-S-Trfase_C_sf"/>
</dbReference>
<dbReference type="PROSITE" id="PS50405">
    <property type="entry name" value="GST_CTER"/>
    <property type="match status" value="1"/>
</dbReference>
<dbReference type="SFLD" id="SFLDG01205">
    <property type="entry name" value="AMPS.1"/>
    <property type="match status" value="1"/>
</dbReference>
<dbReference type="SUPFAM" id="SSF47616">
    <property type="entry name" value="GST C-terminal domain-like"/>
    <property type="match status" value="1"/>
</dbReference>
<dbReference type="PANTHER" id="PTHR11571:SF141">
    <property type="entry name" value="GLUTATHIONE S-TRANSFERASE"/>
    <property type="match status" value="1"/>
</dbReference>
<dbReference type="InterPro" id="IPR003082">
    <property type="entry name" value="GST_pi"/>
</dbReference>
<keyword evidence="4" id="KW-0808">Transferase</keyword>
<dbReference type="Gene3D" id="1.20.1050.10">
    <property type="match status" value="1"/>
</dbReference>
<dbReference type="GO" id="GO:0006749">
    <property type="term" value="P:glutathione metabolic process"/>
    <property type="evidence" value="ECO:0007669"/>
    <property type="project" value="TreeGrafter"/>
</dbReference>
<feature type="domain" description="GST C-terminal" evidence="7">
    <location>
        <begin position="112"/>
        <end position="234"/>
    </location>
</feature>
<evidence type="ECO:0000256" key="4">
    <source>
        <dbReference type="ARBA" id="ARBA00022679"/>
    </source>
</evidence>
<organism evidence="8 9">
    <name type="scientific">Patella caerulea</name>
    <name type="common">Rayed Mediterranean limpet</name>
    <dbReference type="NCBI Taxonomy" id="87958"/>
    <lineage>
        <taxon>Eukaryota</taxon>
        <taxon>Metazoa</taxon>
        <taxon>Spiralia</taxon>
        <taxon>Lophotrochozoa</taxon>
        <taxon>Mollusca</taxon>
        <taxon>Gastropoda</taxon>
        <taxon>Patellogastropoda</taxon>
        <taxon>Patelloidea</taxon>
        <taxon>Patellidae</taxon>
        <taxon>Patella</taxon>
    </lineage>
</organism>
<dbReference type="Proteomes" id="UP001347796">
    <property type="component" value="Unassembled WGS sequence"/>
</dbReference>
<dbReference type="Pfam" id="PF02798">
    <property type="entry name" value="GST_N"/>
    <property type="match status" value="1"/>
</dbReference>
<evidence type="ECO:0000256" key="1">
    <source>
        <dbReference type="ARBA" id="ARBA00007297"/>
    </source>
</evidence>
<dbReference type="PRINTS" id="PR01268">
    <property type="entry name" value="GSTRNSFRASEP"/>
</dbReference>
<dbReference type="InterPro" id="IPR036249">
    <property type="entry name" value="Thioredoxin-like_sf"/>
</dbReference>
<gene>
    <name evidence="8" type="ORF">SNE40_018741</name>
</gene>
<evidence type="ECO:0000259" key="6">
    <source>
        <dbReference type="PROSITE" id="PS50404"/>
    </source>
</evidence>
<dbReference type="PROSITE" id="PS50404">
    <property type="entry name" value="GST_NTER"/>
    <property type="match status" value="1"/>
</dbReference>
<dbReference type="SFLD" id="SFLDS00019">
    <property type="entry name" value="Glutathione_Transferase_(cytos"/>
    <property type="match status" value="1"/>
</dbReference>
<sequence length="240" mass="27613">MPCRIKLIIKVTLTQTYTYSFLGTTATSPHKTMAYRLEYFDVRGRGESIRYLLKDNELVYDEVLIDFNDWPKYKPKMPYGQAPAFYSGDTMFVQSNSILRYLGRKHDMYPSDPVTAYQVDMLNDGVEDLRNLYVKLIYQNYDAGKEEYVKALPERLQPFENILKANGATSSGFAVGGKVSFVDYNLYDLLDIHVLLSPTCLDTLPTLKAYHNTFNSRPRLAAYRQTEAFKKRNVNGNGKQ</sequence>
<protein>
    <recommendedName>
        <fullName evidence="3">glutathione transferase</fullName>
        <ecNumber evidence="3">2.5.1.18</ecNumber>
    </recommendedName>
    <alternativeName>
        <fullName evidence="5">GST class-pi</fullName>
    </alternativeName>
</protein>
<dbReference type="Pfam" id="PF14497">
    <property type="entry name" value="GST_C_3"/>
    <property type="match status" value="1"/>
</dbReference>
<dbReference type="GO" id="GO:0005829">
    <property type="term" value="C:cytosol"/>
    <property type="evidence" value="ECO:0007669"/>
    <property type="project" value="TreeGrafter"/>
</dbReference>
<dbReference type="InterPro" id="IPR004046">
    <property type="entry name" value="GST_C"/>
</dbReference>
<dbReference type="InterPro" id="IPR050213">
    <property type="entry name" value="GST_superfamily"/>
</dbReference>
<dbReference type="SFLD" id="SFLDG00363">
    <property type="entry name" value="AMPS_(cytGST):_Alpha-__Mu-__Pi"/>
    <property type="match status" value="1"/>
</dbReference>
<dbReference type="InterPro" id="IPR040079">
    <property type="entry name" value="Glutathione_S-Trfase"/>
</dbReference>